<evidence type="ECO:0000256" key="2">
    <source>
        <dbReference type="ARBA" id="ARBA00022679"/>
    </source>
</evidence>
<dbReference type="RefSeq" id="WP_042153490.1">
    <property type="nucleotide sequence ID" value="NZ_CM002803.1"/>
</dbReference>
<evidence type="ECO:0000256" key="1">
    <source>
        <dbReference type="ARBA" id="ARBA00004323"/>
    </source>
</evidence>
<dbReference type="SUPFAM" id="SSF52540">
    <property type="entry name" value="P-loop containing nucleoside triphosphate hydrolases"/>
    <property type="match status" value="1"/>
</dbReference>
<proteinExistence type="predicted"/>
<comment type="subcellular location">
    <subcellularLocation>
        <location evidence="1">Golgi apparatus membrane</location>
        <topology evidence="1">Single-pass type II membrane protein</topology>
    </subcellularLocation>
</comment>
<dbReference type="GO" id="GO:0008146">
    <property type="term" value="F:sulfotransferase activity"/>
    <property type="evidence" value="ECO:0007669"/>
    <property type="project" value="InterPro"/>
</dbReference>
<name>A0A073CRI8_PLAA1</name>
<dbReference type="GO" id="GO:0016020">
    <property type="term" value="C:membrane"/>
    <property type="evidence" value="ECO:0007669"/>
    <property type="project" value="InterPro"/>
</dbReference>
<dbReference type="GO" id="GO:0016051">
    <property type="term" value="P:carbohydrate biosynthetic process"/>
    <property type="evidence" value="ECO:0007669"/>
    <property type="project" value="InterPro"/>
</dbReference>
<evidence type="ECO:0000256" key="5">
    <source>
        <dbReference type="ARBA" id="ARBA00023034"/>
    </source>
</evidence>
<keyword evidence="7" id="KW-0325">Glycoprotein</keyword>
<dbReference type="Pfam" id="PF03567">
    <property type="entry name" value="Sulfotransfer_2"/>
    <property type="match status" value="2"/>
</dbReference>
<dbReference type="EMBL" id="CM002803">
    <property type="protein sequence ID" value="KEI66650.1"/>
    <property type="molecule type" value="Genomic_DNA"/>
</dbReference>
<sequence>MIVSHKYKFIFFKTAKTAGTSIEIALSKFCGEDDLITPIIEEDEVLRNKLGYRGPQNYDLSSASDDNNFLKEQQPIKFYNHISAREVKNWLSEEIWNQYFKFCFERNPWDRVISCYHYYISYLPPDEEIPSLSDFINSDIIGGLRKWGFDIYTINGEVVVNKVCLYENLQEDMENIRLKLDIPEKITLPQAKRQHRKNRNHYSETLNQQDQEVIAKLFETEIKLFGYKY</sequence>
<keyword evidence="6" id="KW-0472">Membrane</keyword>
<evidence type="ECO:0000313" key="9">
    <source>
        <dbReference type="Proteomes" id="UP000027395"/>
    </source>
</evidence>
<dbReference type="EC" id="2.8.2.-" evidence="8"/>
<reference evidence="8 9" key="1">
    <citation type="journal article" date="2014" name="Appl. Environ. Microbiol.">
        <title>Elucidation of insertion elements encoded on plasmids and in vitro construction of shuttle vectors from the toxic cyanobacterium Planktothrix.</title>
        <authorList>
            <person name="Christiansen G."/>
            <person name="Goesmann A."/>
            <person name="Kurmayer R."/>
        </authorList>
    </citation>
    <scope>NUCLEOTIDE SEQUENCE [LARGE SCALE GENOMIC DNA]</scope>
    <source>
        <strain evidence="8 9">NIVA-CYA 126/8</strain>
    </source>
</reference>
<dbReference type="AlphaFoldDB" id="A0A073CRI8"/>
<dbReference type="eggNOG" id="COG0457">
    <property type="taxonomic scope" value="Bacteria"/>
</dbReference>
<evidence type="ECO:0000313" key="8">
    <source>
        <dbReference type="EMBL" id="KEI66650.1"/>
    </source>
</evidence>
<dbReference type="InterPro" id="IPR027417">
    <property type="entry name" value="P-loop_NTPase"/>
</dbReference>
<dbReference type="Proteomes" id="UP000027395">
    <property type="component" value="Chromosome"/>
</dbReference>
<organism evidence="8 9">
    <name type="scientific">Planktothrix agardhii (strain NIVA-CYA 126/8)</name>
    <dbReference type="NCBI Taxonomy" id="388467"/>
    <lineage>
        <taxon>Bacteria</taxon>
        <taxon>Bacillati</taxon>
        <taxon>Cyanobacteriota</taxon>
        <taxon>Cyanophyceae</taxon>
        <taxon>Oscillatoriophycideae</taxon>
        <taxon>Oscillatoriales</taxon>
        <taxon>Microcoleaceae</taxon>
        <taxon>Planktothrix</taxon>
    </lineage>
</organism>
<protein>
    <submittedName>
        <fullName evidence="8">Putative Carbohydrate sulfotransferase</fullName>
        <ecNumber evidence="8">2.8.2.-</ecNumber>
    </submittedName>
</protein>
<dbReference type="InterPro" id="IPR005331">
    <property type="entry name" value="Sulfotransferase"/>
</dbReference>
<evidence type="ECO:0000256" key="3">
    <source>
        <dbReference type="ARBA" id="ARBA00022692"/>
    </source>
</evidence>
<keyword evidence="3" id="KW-0812">Transmembrane</keyword>
<gene>
    <name evidence="8" type="ORF">A19Y_1638</name>
</gene>
<dbReference type="PANTHER" id="PTHR12137:SF54">
    <property type="entry name" value="CARBOHYDRATE SULFOTRANSFERASE"/>
    <property type="match status" value="1"/>
</dbReference>
<dbReference type="PATRIC" id="fig|388467.6.peg.1572"/>
<dbReference type="InterPro" id="IPR018011">
    <property type="entry name" value="Carb_sulfotrans_8-10"/>
</dbReference>
<keyword evidence="4" id="KW-1133">Transmembrane helix</keyword>
<dbReference type="Gene3D" id="3.40.50.300">
    <property type="entry name" value="P-loop containing nucleotide triphosphate hydrolases"/>
    <property type="match status" value="1"/>
</dbReference>
<keyword evidence="9" id="KW-1185">Reference proteome</keyword>
<evidence type="ECO:0000256" key="7">
    <source>
        <dbReference type="ARBA" id="ARBA00023180"/>
    </source>
</evidence>
<accession>A0A073CRI8</accession>
<evidence type="ECO:0000256" key="4">
    <source>
        <dbReference type="ARBA" id="ARBA00022989"/>
    </source>
</evidence>
<dbReference type="STRING" id="388467.A19Y_1638"/>
<evidence type="ECO:0000256" key="6">
    <source>
        <dbReference type="ARBA" id="ARBA00023136"/>
    </source>
</evidence>
<dbReference type="HOGENOM" id="CLU_094945_1_0_3"/>
<keyword evidence="2 8" id="KW-0808">Transferase</keyword>
<keyword evidence="5" id="KW-0333">Golgi apparatus</keyword>
<dbReference type="PANTHER" id="PTHR12137">
    <property type="entry name" value="CARBOHYDRATE SULFOTRANSFERASE"/>
    <property type="match status" value="1"/>
</dbReference>